<evidence type="ECO:0000256" key="6">
    <source>
        <dbReference type="PIRSR" id="PIRSR600888-3"/>
    </source>
</evidence>
<dbReference type="GO" id="GO:0019305">
    <property type="term" value="P:dTDP-rhamnose biosynthetic process"/>
    <property type="evidence" value="ECO:0007669"/>
    <property type="project" value="UniProtKB-UniRule"/>
</dbReference>
<dbReference type="Proteomes" id="UP001189773">
    <property type="component" value="Unassembled WGS sequence"/>
</dbReference>
<dbReference type="GO" id="GO:0005829">
    <property type="term" value="C:cytosol"/>
    <property type="evidence" value="ECO:0007669"/>
    <property type="project" value="TreeGrafter"/>
</dbReference>
<comment type="subunit">
    <text evidence="7">Homodimer.</text>
</comment>
<keyword evidence="11" id="KW-1185">Reference proteome</keyword>
<keyword evidence="7 9" id="KW-0413">Isomerase</keyword>
<dbReference type="GO" id="GO:0000271">
    <property type="term" value="P:polysaccharide biosynthetic process"/>
    <property type="evidence" value="ECO:0007669"/>
    <property type="project" value="TreeGrafter"/>
</dbReference>
<dbReference type="PANTHER" id="PTHR21047">
    <property type="entry name" value="DTDP-6-DEOXY-D-GLUCOSE-3,5 EPIMERASE"/>
    <property type="match status" value="1"/>
</dbReference>
<dbReference type="InterPro" id="IPR011051">
    <property type="entry name" value="RmlC_Cupin_sf"/>
</dbReference>
<dbReference type="InterPro" id="IPR014710">
    <property type="entry name" value="RmlC-like_jellyroll"/>
</dbReference>
<evidence type="ECO:0000313" key="10">
    <source>
        <dbReference type="Proteomes" id="UP001189756"/>
    </source>
</evidence>
<dbReference type="GO" id="GO:0008830">
    <property type="term" value="F:dTDP-4-dehydrorhamnose 3,5-epimerase activity"/>
    <property type="evidence" value="ECO:0007669"/>
    <property type="project" value="UniProtKB-UniRule"/>
</dbReference>
<organism evidence="9 10">
    <name type="scientific">Ralstonia thomasii</name>
    <dbReference type="NCBI Taxonomy" id="3058596"/>
    <lineage>
        <taxon>Bacteria</taxon>
        <taxon>Pseudomonadati</taxon>
        <taxon>Pseudomonadota</taxon>
        <taxon>Betaproteobacteria</taxon>
        <taxon>Burkholderiales</taxon>
        <taxon>Burkholderiaceae</taxon>
        <taxon>Ralstonia</taxon>
    </lineage>
</organism>
<dbReference type="EMBL" id="CATZAZ010000019">
    <property type="protein sequence ID" value="CAJ0808432.1"/>
    <property type="molecule type" value="Genomic_DNA"/>
</dbReference>
<dbReference type="Pfam" id="PF00908">
    <property type="entry name" value="dTDP_sugar_isom"/>
    <property type="match status" value="1"/>
</dbReference>
<accession>A0AAD2F640</accession>
<evidence type="ECO:0000256" key="3">
    <source>
        <dbReference type="ARBA" id="ARBA00012098"/>
    </source>
</evidence>
<evidence type="ECO:0000256" key="2">
    <source>
        <dbReference type="ARBA" id="ARBA00001997"/>
    </source>
</evidence>
<evidence type="ECO:0000256" key="7">
    <source>
        <dbReference type="RuleBase" id="RU364069"/>
    </source>
</evidence>
<feature type="active site" description="Proton acceptor" evidence="5">
    <location>
        <position position="64"/>
    </location>
</feature>
<dbReference type="NCBIfam" id="TIGR01221">
    <property type="entry name" value="rmlC"/>
    <property type="match status" value="1"/>
</dbReference>
<evidence type="ECO:0000313" key="11">
    <source>
        <dbReference type="Proteomes" id="UP001189773"/>
    </source>
</evidence>
<evidence type="ECO:0000256" key="5">
    <source>
        <dbReference type="PIRSR" id="PIRSR600888-1"/>
    </source>
</evidence>
<evidence type="ECO:0000313" key="8">
    <source>
        <dbReference type="EMBL" id="CAJ0791942.1"/>
    </source>
</evidence>
<comment type="similarity">
    <text evidence="7">Belongs to the dTDP-4-dehydrorhamnose 3,5-epimerase family.</text>
</comment>
<reference evidence="9 11" key="1">
    <citation type="submission" date="2023-07" db="EMBL/GenBank/DDBJ databases">
        <authorList>
            <person name="Peeters C."/>
        </authorList>
    </citation>
    <scope>NUCLEOTIDE SEQUENCE</scope>
    <source>
        <strain evidence="8 11">LMG 18095</strain>
        <strain evidence="9">R-77560</strain>
    </source>
</reference>
<comment type="caution">
    <text evidence="9">The sequence shown here is derived from an EMBL/GenBank/DDBJ whole genome shotgun (WGS) entry which is preliminary data.</text>
</comment>
<dbReference type="RefSeq" id="WP_012435040.1">
    <property type="nucleotide sequence ID" value="NZ_CATWDO010000007.1"/>
</dbReference>
<proteinExistence type="inferred from homology"/>
<dbReference type="Gene3D" id="2.60.120.10">
    <property type="entry name" value="Jelly Rolls"/>
    <property type="match status" value="1"/>
</dbReference>
<sequence>MNLSVTETTLPGVLILEPKVYGDSRGFFFESFNGREFETLTGVSTPFVQDNHSMSRKGVLRGMHYQIEHAQGKLVRVISGEVFDVAVDLRKSSSTFGKWAGVRLSAENKRQLWVPPGFAHGFLVLSETAEFLYKTTDYWYPEHERSVVWNDPTIAIDWPLAGAEPILAAKDAAAAAFTGAEVFA</sequence>
<dbReference type="EMBL" id="CATZAR010000004">
    <property type="protein sequence ID" value="CAJ0791942.1"/>
    <property type="molecule type" value="Genomic_DNA"/>
</dbReference>
<dbReference type="InterPro" id="IPR000888">
    <property type="entry name" value="RmlC-like"/>
</dbReference>
<feature type="active site" description="Proton donor" evidence="5">
    <location>
        <position position="133"/>
    </location>
</feature>
<name>A0AAD2F640_9RALS</name>
<evidence type="ECO:0000256" key="1">
    <source>
        <dbReference type="ARBA" id="ARBA00001298"/>
    </source>
</evidence>
<dbReference type="Proteomes" id="UP001189756">
    <property type="component" value="Unassembled WGS sequence"/>
</dbReference>
<comment type="pathway">
    <text evidence="7">Carbohydrate biosynthesis; dTDP-L-rhamnose biosynthesis.</text>
</comment>
<dbReference type="PANTHER" id="PTHR21047:SF2">
    <property type="entry name" value="THYMIDINE DIPHOSPHO-4-KETO-RHAMNOSE 3,5-EPIMERASE"/>
    <property type="match status" value="1"/>
</dbReference>
<dbReference type="CDD" id="cd00438">
    <property type="entry name" value="cupin_RmlC"/>
    <property type="match status" value="1"/>
</dbReference>
<gene>
    <name evidence="9" type="primary">rmlC</name>
    <name evidence="8" type="ORF">LMG18095_02247</name>
    <name evidence="9" type="ORF">R77560_04719</name>
</gene>
<dbReference type="EC" id="5.1.3.13" evidence="3 7"/>
<evidence type="ECO:0000256" key="4">
    <source>
        <dbReference type="ARBA" id="ARBA00019595"/>
    </source>
</evidence>
<dbReference type="SUPFAM" id="SSF51182">
    <property type="entry name" value="RmlC-like cupins"/>
    <property type="match status" value="1"/>
</dbReference>
<comment type="catalytic activity">
    <reaction evidence="1 7">
        <text>dTDP-4-dehydro-6-deoxy-alpha-D-glucose = dTDP-4-dehydro-beta-L-rhamnose</text>
        <dbReference type="Rhea" id="RHEA:16969"/>
        <dbReference type="ChEBI" id="CHEBI:57649"/>
        <dbReference type="ChEBI" id="CHEBI:62830"/>
        <dbReference type="EC" id="5.1.3.13"/>
    </reaction>
</comment>
<feature type="site" description="Participates in a stacking interaction with the thymidine ring of dTDP-4-oxo-6-deoxyglucose" evidence="6">
    <location>
        <position position="139"/>
    </location>
</feature>
<protein>
    <recommendedName>
        <fullName evidence="4 7">dTDP-4-dehydrorhamnose 3,5-epimerase</fullName>
        <ecNumber evidence="3 7">5.1.3.13</ecNumber>
    </recommendedName>
    <alternativeName>
        <fullName evidence="7">Thymidine diphospho-4-keto-rhamnose 3,5-epimerase</fullName>
    </alternativeName>
</protein>
<comment type="function">
    <text evidence="2 7">Catalyzes the epimerization of the C3' and C5'positions of dTDP-6-deoxy-D-xylo-4-hexulose, forming dTDP-6-deoxy-L-lyxo-4-hexulose.</text>
</comment>
<dbReference type="AlphaFoldDB" id="A0AAD2F640"/>
<evidence type="ECO:0000313" key="9">
    <source>
        <dbReference type="EMBL" id="CAJ0808432.1"/>
    </source>
</evidence>